<dbReference type="HOGENOM" id="CLU_039929_2_2_2"/>
<dbReference type="GO" id="GO:0022857">
    <property type="term" value="F:transmembrane transporter activity"/>
    <property type="evidence" value="ECO:0007669"/>
    <property type="project" value="InterPro"/>
</dbReference>
<evidence type="ECO:0000256" key="9">
    <source>
        <dbReference type="SAM" id="Phobius"/>
    </source>
</evidence>
<keyword evidence="3" id="KW-1003">Cell membrane</keyword>
<evidence type="ECO:0000256" key="4">
    <source>
        <dbReference type="ARBA" id="ARBA00022692"/>
    </source>
</evidence>
<reference evidence="10 11" key="1">
    <citation type="journal article" date="2013" name="Genome Announc.">
        <title>Genome of the haloarchaeon Natronomonas moolapensis, a neutrophilic member of a previously haloalkaliphilic genus.</title>
        <authorList>
            <person name="Dyall-Smith M.L."/>
            <person name="Pfeiffer F."/>
            <person name="Oberwinkler T."/>
            <person name="Klee K."/>
            <person name="Rampp M."/>
            <person name="Palm P."/>
            <person name="Gross K."/>
            <person name="Schuster S.C."/>
            <person name="Oesterhelt D."/>
        </authorList>
    </citation>
    <scope>NUCLEOTIDE SEQUENCE [LARGE SCALE GENOMIC DNA]</scope>
    <source>
        <strain evidence="11">DSM 18674 / JCM 14361 / 8.8.11</strain>
    </source>
</reference>
<feature type="transmembrane region" description="Helical" evidence="9">
    <location>
        <begin position="243"/>
        <end position="266"/>
    </location>
</feature>
<dbReference type="PANTHER" id="PTHR11795:SF447">
    <property type="entry name" value="ABC TRANSPORTER PERMEASE PROTEIN"/>
    <property type="match status" value="1"/>
</dbReference>
<feature type="transmembrane region" description="Helical" evidence="9">
    <location>
        <begin position="154"/>
        <end position="175"/>
    </location>
</feature>
<proteinExistence type="inferred from homology"/>
<evidence type="ECO:0000313" key="11">
    <source>
        <dbReference type="Proteomes" id="UP000011867"/>
    </source>
</evidence>
<dbReference type="AlphaFoldDB" id="M1XT82"/>
<evidence type="ECO:0000256" key="3">
    <source>
        <dbReference type="ARBA" id="ARBA00022475"/>
    </source>
</evidence>
<feature type="transmembrane region" description="Helical" evidence="9">
    <location>
        <begin position="77"/>
        <end position="97"/>
    </location>
</feature>
<dbReference type="GO" id="GO:0006865">
    <property type="term" value="P:amino acid transport"/>
    <property type="evidence" value="ECO:0007669"/>
    <property type="project" value="UniProtKB-KW"/>
</dbReference>
<evidence type="ECO:0000256" key="8">
    <source>
        <dbReference type="ARBA" id="ARBA00037998"/>
    </source>
</evidence>
<evidence type="ECO:0000256" key="5">
    <source>
        <dbReference type="ARBA" id="ARBA00022970"/>
    </source>
</evidence>
<gene>
    <name evidence="10" type="primary">urtB</name>
    <name evidence="10" type="ordered locus">Nmlp_3470</name>
</gene>
<dbReference type="PANTHER" id="PTHR11795">
    <property type="entry name" value="BRANCHED-CHAIN AMINO ACID TRANSPORT SYSTEM PERMEASE PROTEIN LIVH"/>
    <property type="match status" value="1"/>
</dbReference>
<dbReference type="NCBIfam" id="TIGR03622">
    <property type="entry name" value="urea_t_UrtB_arc"/>
    <property type="match status" value="1"/>
</dbReference>
<feature type="transmembrane region" description="Helical" evidence="9">
    <location>
        <begin position="204"/>
        <end position="223"/>
    </location>
</feature>
<keyword evidence="5" id="KW-0029">Amino-acid transport</keyword>
<organism evidence="10 11">
    <name type="scientific">Natronomonas moolapensis (strain DSM 18674 / CECT 7526 / JCM 14361 / 8.8.11)</name>
    <dbReference type="NCBI Taxonomy" id="268739"/>
    <lineage>
        <taxon>Archaea</taxon>
        <taxon>Methanobacteriati</taxon>
        <taxon>Methanobacteriota</taxon>
        <taxon>Stenosarchaea group</taxon>
        <taxon>Halobacteria</taxon>
        <taxon>Halobacteriales</taxon>
        <taxon>Natronomonadaceae</taxon>
        <taxon>Natronomonas</taxon>
    </lineage>
</organism>
<accession>M1XT82</accession>
<evidence type="ECO:0000256" key="1">
    <source>
        <dbReference type="ARBA" id="ARBA00004651"/>
    </source>
</evidence>
<dbReference type="STRING" id="268739.Nmlp_3470"/>
<feature type="transmembrane region" description="Helical" evidence="9">
    <location>
        <begin position="35"/>
        <end position="57"/>
    </location>
</feature>
<feature type="transmembrane region" description="Helical" evidence="9">
    <location>
        <begin position="273"/>
        <end position="295"/>
    </location>
</feature>
<evidence type="ECO:0000256" key="6">
    <source>
        <dbReference type="ARBA" id="ARBA00022989"/>
    </source>
</evidence>
<protein>
    <submittedName>
        <fullName evidence="10">ABC-type transport system permease protein (Probable substrate urea/short-chain amides)</fullName>
    </submittedName>
</protein>
<dbReference type="KEGG" id="nmo:Nmlp_3470"/>
<comment type="similarity">
    <text evidence="8">Belongs to the binding-protein-dependent transport system permease family. LivHM subfamily.</text>
</comment>
<dbReference type="Pfam" id="PF02653">
    <property type="entry name" value="BPD_transp_2"/>
    <property type="match status" value="1"/>
</dbReference>
<feature type="transmembrane region" description="Helical" evidence="9">
    <location>
        <begin position="109"/>
        <end position="134"/>
    </location>
</feature>
<dbReference type="InterPro" id="IPR001851">
    <property type="entry name" value="ABC_transp_permease"/>
</dbReference>
<evidence type="ECO:0000256" key="2">
    <source>
        <dbReference type="ARBA" id="ARBA00022448"/>
    </source>
</evidence>
<dbReference type="CDD" id="cd06582">
    <property type="entry name" value="TM_PBP1_LivH_like"/>
    <property type="match status" value="1"/>
</dbReference>
<evidence type="ECO:0000256" key="7">
    <source>
        <dbReference type="ARBA" id="ARBA00023136"/>
    </source>
</evidence>
<keyword evidence="6 9" id="KW-1133">Transmembrane helix</keyword>
<dbReference type="eggNOG" id="arCOG01271">
    <property type="taxonomic scope" value="Archaea"/>
</dbReference>
<evidence type="ECO:0000313" key="10">
    <source>
        <dbReference type="EMBL" id="CCQ37597.1"/>
    </source>
</evidence>
<keyword evidence="2" id="KW-0813">Transport</keyword>
<keyword evidence="7 9" id="KW-0472">Membrane</keyword>
<comment type="subcellular location">
    <subcellularLocation>
        <location evidence="1">Cell membrane</location>
        <topology evidence="1">Multi-pass membrane protein</topology>
    </subcellularLocation>
</comment>
<keyword evidence="4 9" id="KW-0812">Transmembrane</keyword>
<name>M1XT82_NATM8</name>
<keyword evidence="11" id="KW-1185">Reference proteome</keyword>
<sequence length="314" mass="32685">MIDATAAVVSSAHSVAPLTASSAVALFFQFLNSFGFIVLATVGLAIIFGMMGVINLAHGEFILIGVYGTALPYHAGVPLPAAMVAGVLVTTVFGVLIERTVVRHLYDRLLDSMVATWGLALVIAQLLLIVFGSSLDSISTPMGAVSYGPFSSSIYRSVFLPAVALLVLAGLYALFTRTEFGIKARATIEDPETARAMGIDTDRMYVATFAIGSALAGLTGALYAPALGSITPNRGGTFLVEAFVAVVVGGPSVIVGTLSAAGILSVFNATGSFLFGTFIGQMLLLLVAIVALRVLPDGITGYVESWRQRRRAGE</sequence>
<dbReference type="Proteomes" id="UP000011867">
    <property type="component" value="Chromosome"/>
</dbReference>
<dbReference type="InterPro" id="IPR052157">
    <property type="entry name" value="BCAA_transport_permease"/>
</dbReference>
<feature type="transmembrane region" description="Helical" evidence="9">
    <location>
        <begin position="6"/>
        <end position="28"/>
    </location>
</feature>
<dbReference type="InterPro" id="IPR019924">
    <property type="entry name" value="ABC_UrtB_arc"/>
</dbReference>
<dbReference type="GO" id="GO:0005886">
    <property type="term" value="C:plasma membrane"/>
    <property type="evidence" value="ECO:0007669"/>
    <property type="project" value="UniProtKB-SubCell"/>
</dbReference>
<dbReference type="EMBL" id="HF582854">
    <property type="protein sequence ID" value="CCQ37597.1"/>
    <property type="molecule type" value="Genomic_DNA"/>
</dbReference>